<organism evidence="2 3">
    <name type="scientific">Desulfosarcina alkanivorans</name>
    <dbReference type="NCBI Taxonomy" id="571177"/>
    <lineage>
        <taxon>Bacteria</taxon>
        <taxon>Pseudomonadati</taxon>
        <taxon>Thermodesulfobacteriota</taxon>
        <taxon>Desulfobacteria</taxon>
        <taxon>Desulfobacterales</taxon>
        <taxon>Desulfosarcinaceae</taxon>
        <taxon>Desulfosarcina</taxon>
    </lineage>
</organism>
<dbReference type="PROSITE" id="PS51257">
    <property type="entry name" value="PROKAR_LIPOPROTEIN"/>
    <property type="match status" value="1"/>
</dbReference>
<proteinExistence type="predicted"/>
<accession>A0A5K7YHM7</accession>
<protein>
    <recommendedName>
        <fullName evidence="1">Lcl C-terminal domain-containing protein</fullName>
    </recommendedName>
</protein>
<reference evidence="2 3" key="1">
    <citation type="submission" date="2019-11" db="EMBL/GenBank/DDBJ databases">
        <title>Comparative genomics of hydrocarbon-degrading Desulfosarcina strains.</title>
        <authorList>
            <person name="Watanabe M."/>
            <person name="Kojima H."/>
            <person name="Fukui M."/>
        </authorList>
    </citation>
    <scope>NUCLEOTIDE SEQUENCE [LARGE SCALE GENOMIC DNA]</scope>
    <source>
        <strain evidence="2 3">PL12</strain>
    </source>
</reference>
<dbReference type="Proteomes" id="UP000427906">
    <property type="component" value="Chromosome"/>
</dbReference>
<feature type="domain" description="Lcl C-terminal" evidence="1">
    <location>
        <begin position="91"/>
        <end position="216"/>
    </location>
</feature>
<dbReference type="InterPro" id="IPR011460">
    <property type="entry name" value="Lcl_C"/>
</dbReference>
<evidence type="ECO:0000313" key="2">
    <source>
        <dbReference type="EMBL" id="BBO67905.1"/>
    </source>
</evidence>
<dbReference type="EMBL" id="AP021874">
    <property type="protein sequence ID" value="BBO67905.1"/>
    <property type="molecule type" value="Genomic_DNA"/>
</dbReference>
<dbReference type="Pfam" id="PF07603">
    <property type="entry name" value="Lcl_C"/>
    <property type="match status" value="1"/>
</dbReference>
<keyword evidence="3" id="KW-1185">Reference proteome</keyword>
<dbReference type="KEGG" id="dalk:DSCA_18350"/>
<gene>
    <name evidence="2" type="ORF">DSCA_18350</name>
</gene>
<dbReference type="PANTHER" id="PTHR35812">
    <property type="entry name" value="LIPOPROTEIN"/>
    <property type="match status" value="1"/>
</dbReference>
<dbReference type="PANTHER" id="PTHR35812:SF1">
    <property type="entry name" value="LIPOPROTEIN"/>
    <property type="match status" value="1"/>
</dbReference>
<dbReference type="AlphaFoldDB" id="A0A5K7YHM7"/>
<evidence type="ECO:0000313" key="3">
    <source>
        <dbReference type="Proteomes" id="UP000427906"/>
    </source>
</evidence>
<evidence type="ECO:0000259" key="1">
    <source>
        <dbReference type="Pfam" id="PF07603"/>
    </source>
</evidence>
<sequence>MRGIPKTVILILLIVLLFAGCGSGSSDSDSSGDDATSSEEATGYAIVDTGQTACYDANGNEITCPAPGDAFYGQDAQSAGNQARYTDNGDGTVTDEVTGLTWQQTPANTGLSYAEAQAYCESLTLGGHDDWRIPSTKELFSISNFSLGWPYLDTDYFEVSELAPGTTDYSPDYGYFWSSTSAYFGTESPEYYYAWYVAFGTAVDNDGADTHGAGAVRFDTKVEGGALGEGGERNYNYVRLVRDAD</sequence>
<name>A0A5K7YHM7_9BACT</name>